<proteinExistence type="predicted"/>
<evidence type="ECO:0000313" key="2">
    <source>
        <dbReference type="EMBL" id="AKG36741.1"/>
    </source>
</evidence>
<feature type="transmembrane region" description="Helical" evidence="1">
    <location>
        <begin position="48"/>
        <end position="67"/>
    </location>
</feature>
<dbReference type="HOGENOM" id="CLU_130344_0_0_9"/>
<dbReference type="PATRIC" id="fig|1333534.5.peg.4678"/>
<protein>
    <submittedName>
        <fullName evidence="2">Membrane protein</fullName>
    </submittedName>
</protein>
<dbReference type="AlphaFoldDB" id="A0A0F7CJY9"/>
<feature type="transmembrane region" description="Helical" evidence="1">
    <location>
        <begin position="79"/>
        <end position="98"/>
    </location>
</feature>
<evidence type="ECO:0000313" key="3">
    <source>
        <dbReference type="Proteomes" id="UP000034189"/>
    </source>
</evidence>
<organism evidence="2 3">
    <name type="scientific">Paenibacillus durus ATCC 35681</name>
    <dbReference type="NCBI Taxonomy" id="1333534"/>
    <lineage>
        <taxon>Bacteria</taxon>
        <taxon>Bacillati</taxon>
        <taxon>Bacillota</taxon>
        <taxon>Bacilli</taxon>
        <taxon>Bacillales</taxon>
        <taxon>Paenibacillaceae</taxon>
        <taxon>Paenibacillus</taxon>
    </lineage>
</organism>
<dbReference type="Pfam" id="PF17314">
    <property type="entry name" value="DUF5360"/>
    <property type="match status" value="1"/>
</dbReference>
<reference evidence="2 3" key="1">
    <citation type="submission" date="2015-03" db="EMBL/GenBank/DDBJ databases">
        <authorList>
            <person name="Abdul Halim M."/>
        </authorList>
    </citation>
    <scope>NUCLEOTIDE SEQUENCE [LARGE SCALE GENOMIC DNA]</scope>
    <source>
        <strain evidence="2 3">ATCC 35681</strain>
    </source>
</reference>
<dbReference type="OrthoDB" id="2469007at2"/>
<reference evidence="2 3" key="2">
    <citation type="journal article" date="2016" name="Genome Announc.">
        <title>Genome Sequence of a Gram-Positive Diazotroph, Paenibacillus durus Type Strain ATCC 35681.</title>
        <authorList>
            <person name="Halim M.A."/>
            <person name="Rahman A.Y."/>
            <person name="Sim K.S."/>
            <person name="Yam H.C."/>
            <person name="Rahim A.A."/>
            <person name="Ghazali A.H."/>
            <person name="Najimudin N."/>
        </authorList>
    </citation>
    <scope>NUCLEOTIDE SEQUENCE [LARGE SCALE GENOMIC DNA]</scope>
    <source>
        <strain evidence="2 3">ATCC 35681</strain>
    </source>
</reference>
<gene>
    <name evidence="2" type="ORF">VK70_21325</name>
</gene>
<accession>A0A0F7CJY9</accession>
<feature type="transmembrane region" description="Helical" evidence="1">
    <location>
        <begin position="104"/>
        <end position="125"/>
    </location>
</feature>
<feature type="transmembrane region" description="Helical" evidence="1">
    <location>
        <begin position="7"/>
        <end position="28"/>
    </location>
</feature>
<dbReference type="Proteomes" id="UP000034189">
    <property type="component" value="Chromosome"/>
</dbReference>
<sequence length="139" mass="16347">MSGKLKGLFLFTDLSFLVYWLATAFHWIPPEYAYQDYNNKLLVVWNWSFFPLDLLISATGLLSLYYYRKNSPVWRPLVLISLILTSCSGLQAIAFWAIKQDFDLAWWIPNLYLLCYPLFFLPGLVREISFSEVSMNRRA</sequence>
<dbReference type="EMBL" id="CP011114">
    <property type="protein sequence ID" value="AKG36741.1"/>
    <property type="molecule type" value="Genomic_DNA"/>
</dbReference>
<keyword evidence="1" id="KW-0472">Membrane</keyword>
<dbReference type="RefSeq" id="WP_025694715.1">
    <property type="nucleotide sequence ID" value="NZ_ASQQ01000164.1"/>
</dbReference>
<evidence type="ECO:0000256" key="1">
    <source>
        <dbReference type="SAM" id="Phobius"/>
    </source>
</evidence>
<dbReference type="InterPro" id="IPR020348">
    <property type="entry name" value="Uncharacterised_YvaD"/>
</dbReference>
<name>A0A0F7CJY9_PAEDU</name>
<keyword evidence="1" id="KW-1133">Transmembrane helix</keyword>
<keyword evidence="1" id="KW-0812">Transmembrane</keyword>